<dbReference type="InterPro" id="IPR001915">
    <property type="entry name" value="Peptidase_M48"/>
</dbReference>
<keyword evidence="9" id="KW-0812">Transmembrane</keyword>
<feature type="domain" description="Peptidase M48" evidence="10">
    <location>
        <begin position="184"/>
        <end position="382"/>
    </location>
</feature>
<keyword evidence="9" id="KW-0472">Membrane</keyword>
<evidence type="ECO:0000256" key="6">
    <source>
        <dbReference type="PIRSR" id="PIRSR627057-1"/>
    </source>
</evidence>
<feature type="active site" evidence="6">
    <location>
        <position position="253"/>
    </location>
</feature>
<feature type="transmembrane region" description="Helical" evidence="9">
    <location>
        <begin position="121"/>
        <end position="143"/>
    </location>
</feature>
<comment type="caution">
    <text evidence="12">The sequence shown here is derived from an EMBL/GenBank/DDBJ whole genome shotgun (WGS) entry which is preliminary data.</text>
</comment>
<dbReference type="Gene3D" id="3.30.2010.10">
    <property type="entry name" value="Metalloproteases ('zincins'), catalytic domain"/>
    <property type="match status" value="1"/>
</dbReference>
<dbReference type="STRING" id="1280950.HJO_07282"/>
<accession>A0A059FQK3</accession>
<dbReference type="EMBL" id="ARYK01000003">
    <property type="protein sequence ID" value="KCZ92738.1"/>
    <property type="molecule type" value="Genomic_DNA"/>
</dbReference>
<evidence type="ECO:0000259" key="11">
    <source>
        <dbReference type="Pfam" id="PF16491"/>
    </source>
</evidence>
<feature type="binding site" evidence="7">
    <location>
        <position position="252"/>
    </location>
    <ligand>
        <name>Zn(2+)</name>
        <dbReference type="ChEBI" id="CHEBI:29105"/>
        <note>catalytic</note>
    </ligand>
</feature>
<feature type="transmembrane region" description="Helical" evidence="9">
    <location>
        <begin position="76"/>
        <end position="101"/>
    </location>
</feature>
<comment type="similarity">
    <text evidence="8">Belongs to the peptidase M48 family.</text>
</comment>
<protein>
    <submittedName>
        <fullName evidence="12">Ste24 endopeptidase</fullName>
    </submittedName>
</protein>
<evidence type="ECO:0000256" key="2">
    <source>
        <dbReference type="ARBA" id="ARBA00022723"/>
    </source>
</evidence>
<feature type="transmembrane region" description="Helical" evidence="9">
    <location>
        <begin position="300"/>
        <end position="320"/>
    </location>
</feature>
<dbReference type="RefSeq" id="WP_051618387.1">
    <property type="nucleotide sequence ID" value="NZ_ARYK01000003.1"/>
</dbReference>
<sequence length="427" mass="46663">MQLIALAFDAPHAIDAYLNAVSGAIRDRSDAYDEGEAIWSVVTFLVSLAVTFGLYQTGFIRGLRDRVEARLPRWAAVFPFVLVYTLVFGLITLPLDIWLSHFREVAYGNSTQTFGAWFGEYLIEFGLNLVATAIFVGLLYLVIRALKRTWWIWGAGLSAVLIAVMLLILPVFIAPLLNTYTPMEEGPLRTDILNLATAAGVPADDVYVYDRSRQTNTISANVSGILGTTRVSLGDTLLADATPAEVRAVMAHEIGHYVLNHIYEMLFAFTVLIAIGFAFANGTFAWAARTFGGKWGIGDIGDIAGMPLLFALISTFFFFATPVVNTIIRSNETEADAYGLALAREPDGFAAVSMKLGAYRKIDPGPVERFVFHDHPTGRDRVTMSMNFKAAELAAGATDLDPSQAPLVPEVERYVAEREAKRTGGGK</sequence>
<dbReference type="PATRIC" id="fig|1280950.3.peg.1459"/>
<evidence type="ECO:0000256" key="4">
    <source>
        <dbReference type="ARBA" id="ARBA00022833"/>
    </source>
</evidence>
<evidence type="ECO:0000256" key="1">
    <source>
        <dbReference type="ARBA" id="ARBA00022670"/>
    </source>
</evidence>
<feature type="binding site" evidence="7">
    <location>
        <position position="332"/>
    </location>
    <ligand>
        <name>Zn(2+)</name>
        <dbReference type="ChEBI" id="CHEBI:29105"/>
        <note>catalytic</note>
    </ligand>
</feature>
<evidence type="ECO:0000313" key="13">
    <source>
        <dbReference type="Proteomes" id="UP000025171"/>
    </source>
</evidence>
<feature type="transmembrane region" description="Helical" evidence="9">
    <location>
        <begin position="37"/>
        <end position="55"/>
    </location>
</feature>
<dbReference type="CDD" id="cd07343">
    <property type="entry name" value="M48A_Zmpste24p_like"/>
    <property type="match status" value="1"/>
</dbReference>
<dbReference type="InterPro" id="IPR032456">
    <property type="entry name" value="Peptidase_M48_N"/>
</dbReference>
<keyword evidence="1 8" id="KW-0645">Protease</keyword>
<feature type="transmembrane region" description="Helical" evidence="9">
    <location>
        <begin position="150"/>
        <end position="173"/>
    </location>
</feature>
<evidence type="ECO:0000259" key="10">
    <source>
        <dbReference type="Pfam" id="PF01435"/>
    </source>
</evidence>
<dbReference type="GO" id="GO:0046872">
    <property type="term" value="F:metal ion binding"/>
    <property type="evidence" value="ECO:0007669"/>
    <property type="project" value="UniProtKB-KW"/>
</dbReference>
<keyword evidence="2 7" id="KW-0479">Metal-binding</keyword>
<reference evidence="12 13" key="1">
    <citation type="journal article" date="2014" name="Antonie Van Leeuwenhoek">
        <title>Hyphomonas beringensis sp. nov. and Hyphomonas chukchiensis sp. nov., isolated from surface seawater of the Bering Sea and Chukchi Sea.</title>
        <authorList>
            <person name="Li C."/>
            <person name="Lai Q."/>
            <person name="Li G."/>
            <person name="Dong C."/>
            <person name="Wang J."/>
            <person name="Liao Y."/>
            <person name="Shao Z."/>
        </authorList>
    </citation>
    <scope>NUCLEOTIDE SEQUENCE [LARGE SCALE GENOMIC DNA]</scope>
    <source>
        <strain evidence="12 13">MHS-2</strain>
    </source>
</reference>
<dbReference type="GO" id="GO:0004222">
    <property type="term" value="F:metalloendopeptidase activity"/>
    <property type="evidence" value="ECO:0007669"/>
    <property type="project" value="InterPro"/>
</dbReference>
<name>A0A059FQK3_9PROT</name>
<dbReference type="PANTHER" id="PTHR10120">
    <property type="entry name" value="CAAX PRENYL PROTEASE 1"/>
    <property type="match status" value="1"/>
</dbReference>
<evidence type="ECO:0000256" key="5">
    <source>
        <dbReference type="ARBA" id="ARBA00023049"/>
    </source>
</evidence>
<dbReference type="eggNOG" id="COG0501">
    <property type="taxonomic scope" value="Bacteria"/>
</dbReference>
<keyword evidence="3 8" id="KW-0378">Hydrolase</keyword>
<feature type="transmembrane region" description="Helical" evidence="9">
    <location>
        <begin position="266"/>
        <end position="288"/>
    </location>
</feature>
<dbReference type="InterPro" id="IPR027057">
    <property type="entry name" value="CAXX_Prtase_1"/>
</dbReference>
<keyword evidence="4 7" id="KW-0862">Zinc</keyword>
<evidence type="ECO:0000256" key="7">
    <source>
        <dbReference type="PIRSR" id="PIRSR627057-2"/>
    </source>
</evidence>
<keyword evidence="9" id="KW-1133">Transmembrane helix</keyword>
<evidence type="ECO:0000256" key="8">
    <source>
        <dbReference type="RuleBase" id="RU003983"/>
    </source>
</evidence>
<dbReference type="GO" id="GO:0071586">
    <property type="term" value="P:CAAX-box protein processing"/>
    <property type="evidence" value="ECO:0007669"/>
    <property type="project" value="InterPro"/>
</dbReference>
<keyword evidence="13" id="KW-1185">Reference proteome</keyword>
<dbReference type="OrthoDB" id="9781930at2"/>
<evidence type="ECO:0000256" key="3">
    <source>
        <dbReference type="ARBA" id="ARBA00022801"/>
    </source>
</evidence>
<dbReference type="Pfam" id="PF16491">
    <property type="entry name" value="Peptidase_M48_N"/>
    <property type="match status" value="1"/>
</dbReference>
<dbReference type="Proteomes" id="UP000025171">
    <property type="component" value="Unassembled WGS sequence"/>
</dbReference>
<comment type="cofactor">
    <cofactor evidence="7 8">
        <name>Zn(2+)</name>
        <dbReference type="ChEBI" id="CHEBI:29105"/>
    </cofactor>
    <text evidence="7 8">Binds 1 zinc ion per subunit.</text>
</comment>
<feature type="binding site" evidence="7">
    <location>
        <position position="256"/>
    </location>
    <ligand>
        <name>Zn(2+)</name>
        <dbReference type="ChEBI" id="CHEBI:29105"/>
        <note>catalytic</note>
    </ligand>
</feature>
<dbReference type="Pfam" id="PF01435">
    <property type="entry name" value="Peptidase_M48"/>
    <property type="match status" value="1"/>
</dbReference>
<proteinExistence type="inferred from homology"/>
<keyword evidence="5 8" id="KW-0482">Metalloprotease</keyword>
<dbReference type="AlphaFoldDB" id="A0A059FQK3"/>
<organism evidence="12 13">
    <name type="scientific">Hyphomonas johnsonii MHS-2</name>
    <dbReference type="NCBI Taxonomy" id="1280950"/>
    <lineage>
        <taxon>Bacteria</taxon>
        <taxon>Pseudomonadati</taxon>
        <taxon>Pseudomonadota</taxon>
        <taxon>Alphaproteobacteria</taxon>
        <taxon>Hyphomonadales</taxon>
        <taxon>Hyphomonadaceae</taxon>
        <taxon>Hyphomonas</taxon>
    </lineage>
</organism>
<feature type="active site" evidence="6">
    <location>
        <position position="336"/>
    </location>
</feature>
<feature type="domain" description="CAAX prenyl protease 1 N-terminal" evidence="11">
    <location>
        <begin position="27"/>
        <end position="179"/>
    </location>
</feature>
<gene>
    <name evidence="12" type="ORF">HJO_07282</name>
</gene>
<evidence type="ECO:0000256" key="9">
    <source>
        <dbReference type="SAM" id="Phobius"/>
    </source>
</evidence>
<evidence type="ECO:0000313" key="12">
    <source>
        <dbReference type="EMBL" id="KCZ92738.1"/>
    </source>
</evidence>